<gene>
    <name evidence="1" type="ORF">I0D00_08210</name>
</gene>
<reference evidence="1 2" key="1">
    <citation type="journal article" date="2021" name="Syst. Appl. Microbiol.">
        <title>Pseudomonas lalucatii sp. nov. isolated from Vallgornera, a karstic cave in Mallorca, Western Mediterranean.</title>
        <authorList>
            <person name="Busquets A."/>
            <person name="Mulet M."/>
            <person name="Gomila M."/>
            <person name="Garcia-Valdes E."/>
        </authorList>
    </citation>
    <scope>NUCLEOTIDE SEQUENCE [LARGE SCALE GENOMIC DNA]</scope>
    <source>
        <strain evidence="1 2">R1b54</strain>
    </source>
</reference>
<dbReference type="RefSeq" id="WP_213639239.1">
    <property type="nucleotide sequence ID" value="NZ_JADPMV010000001.1"/>
</dbReference>
<sequence>MSSPKESEVSEKLIDYLIGTIDGFEMESLISRLLGIRHGEGFECLGGRKDGGADGMFVGIYQQRNEHYVQISKESGAEKKIERTVKRLREVGRNPKAITYWTNISIPTRDIIEEKLTESLSVTVRIREKLSLAQLINENDDSRRLFREMFAREIAELSKQKAASEGKKLGFTSDPTVYTFLKFEVGDRHKRDNLTEPVADAMIYWALRETDPDKNTLLSRGELKKKIAAALPGAQNMIIPNIDHRLEQLCRRGAETPRVRYYRTQDAYCLPYEMRLEIAEESIADIELTEFVRKSLEDSARERGADGKSRLIADIAISVIYQHFFEQGLVLAAFLEKRLESISSQEQVVETELMRSLDAEAISPKLYGVALNVLRSFFYSPSERQVLFQKKLSRTSLLLISLKHSPQLLEYFNGMTGKFRLFIGTDIIVKALSEYYLGGESKTLTNLLSVARAAGAQLILTEPVVEEVYTHLNAVNQEFKNHYAAREQFITPSIASQSQRILIRAYFYTKSIGKTRSWSSYLGTFVDFLLLNSRNIEAQAQLQAFLVKYFGFLFLSREELEKGVVLDNVNKLAGSLQNRDPEKNAALAQNDALLAYAVYAQRKLNNEVAKYDGYGLSTWWLTKEIRILSYTADLVRSNGTPYVMRPEFLLNYLSLSPKANLTDEARQLLPTHVGLQLGQHLPDAQMEKLLSAVEEWQELPQERIEIQMSVFADKLKHDRLKRYTTELDMSDFDIFNQELSALKESLRLEGKS</sequence>
<proteinExistence type="predicted"/>
<name>A0ABS5PZM5_9PSED</name>
<dbReference type="EMBL" id="JADPMV010000001">
    <property type="protein sequence ID" value="MBS7661930.1"/>
    <property type="molecule type" value="Genomic_DNA"/>
</dbReference>
<keyword evidence="2" id="KW-1185">Reference proteome</keyword>
<protein>
    <recommendedName>
        <fullName evidence="3">Restriction endonuclease type IV Mrr domain-containing protein</fullName>
    </recommendedName>
</protein>
<comment type="caution">
    <text evidence="1">The sequence shown here is derived from an EMBL/GenBank/DDBJ whole genome shotgun (WGS) entry which is preliminary data.</text>
</comment>
<evidence type="ECO:0000313" key="1">
    <source>
        <dbReference type="EMBL" id="MBS7661930.1"/>
    </source>
</evidence>
<dbReference type="Proteomes" id="UP001196601">
    <property type="component" value="Unassembled WGS sequence"/>
</dbReference>
<evidence type="ECO:0000313" key="2">
    <source>
        <dbReference type="Proteomes" id="UP001196601"/>
    </source>
</evidence>
<organism evidence="1 2">
    <name type="scientific">Pseudomonas lalucatii</name>
    <dbReference type="NCBI Taxonomy" id="1424203"/>
    <lineage>
        <taxon>Bacteria</taxon>
        <taxon>Pseudomonadati</taxon>
        <taxon>Pseudomonadota</taxon>
        <taxon>Gammaproteobacteria</taxon>
        <taxon>Pseudomonadales</taxon>
        <taxon>Pseudomonadaceae</taxon>
        <taxon>Pseudomonas</taxon>
    </lineage>
</organism>
<evidence type="ECO:0008006" key="3">
    <source>
        <dbReference type="Google" id="ProtNLM"/>
    </source>
</evidence>
<accession>A0ABS5PZM5</accession>